<evidence type="ECO:0000256" key="1">
    <source>
        <dbReference type="SAM" id="MobiDB-lite"/>
    </source>
</evidence>
<dbReference type="InterPro" id="IPR014949">
    <property type="entry name" value="DUF1820"/>
</dbReference>
<dbReference type="Proteomes" id="UP000237423">
    <property type="component" value="Unassembled WGS sequence"/>
</dbReference>
<comment type="caution">
    <text evidence="2">The sequence shown here is derived from an EMBL/GenBank/DDBJ whole genome shotgun (WGS) entry which is preliminary data.</text>
</comment>
<feature type="region of interest" description="Disordered" evidence="1">
    <location>
        <begin position="90"/>
        <end position="112"/>
    </location>
</feature>
<dbReference type="EMBL" id="PGFZ01000001">
    <property type="protein sequence ID" value="POZ54036.1"/>
    <property type="molecule type" value="Genomic_DNA"/>
</dbReference>
<name>A0A2S5CTC8_9GAMM</name>
<proteinExistence type="predicted"/>
<protein>
    <recommendedName>
        <fullName evidence="4">DUF1820 domain-containing protein</fullName>
    </recommendedName>
</protein>
<gene>
    <name evidence="2" type="ORF">AADEFJLK_01079</name>
</gene>
<evidence type="ECO:0000313" key="2">
    <source>
        <dbReference type="EMBL" id="POZ54036.1"/>
    </source>
</evidence>
<dbReference type="Pfam" id="PF08850">
    <property type="entry name" value="DUF1820"/>
    <property type="match status" value="1"/>
</dbReference>
<sequence>MSEKLIYKVTLVSHEQIYELYVKNVYQSELYGFVVIENFVFGEKSAIVVDPSEEKLRIEFEGVERSFIPAHKIIRIDQVKQQGKAKIVAAGKSEGEGEGGGKVSMLYRPDKS</sequence>
<dbReference type="AlphaFoldDB" id="A0A2S5CTC8"/>
<organism evidence="2 3">
    <name type="scientific">Methylovulum psychrotolerans</name>
    <dbReference type="NCBI Taxonomy" id="1704499"/>
    <lineage>
        <taxon>Bacteria</taxon>
        <taxon>Pseudomonadati</taxon>
        <taxon>Pseudomonadota</taxon>
        <taxon>Gammaproteobacteria</taxon>
        <taxon>Methylococcales</taxon>
        <taxon>Methylococcaceae</taxon>
        <taxon>Methylovulum</taxon>
    </lineage>
</organism>
<evidence type="ECO:0000313" key="3">
    <source>
        <dbReference type="Proteomes" id="UP000237423"/>
    </source>
</evidence>
<accession>A0A2S5CTC8</accession>
<reference evidence="2 3" key="1">
    <citation type="submission" date="2017-11" db="EMBL/GenBank/DDBJ databases">
        <title>Draft Genome Sequence of Methylobacter psychrotolerans Sph1T, an Obligate Methanotroph from Low-Temperature Environments.</title>
        <authorList>
            <person name="Oshkin I.Y."/>
            <person name="Miroshnikov K."/>
            <person name="Belova S.E."/>
            <person name="Korzhenkov A."/>
            <person name="Toshchakov S.V."/>
            <person name="Dedysh S.N."/>
        </authorList>
    </citation>
    <scope>NUCLEOTIDE SEQUENCE [LARGE SCALE GENOMIC DNA]</scope>
    <source>
        <strain evidence="2 3">Sph1</strain>
    </source>
</reference>
<dbReference type="RefSeq" id="WP_103973532.1">
    <property type="nucleotide sequence ID" value="NZ_PGFZ01000001.1"/>
</dbReference>
<evidence type="ECO:0008006" key="4">
    <source>
        <dbReference type="Google" id="ProtNLM"/>
    </source>
</evidence>